<reference evidence="1 2" key="1">
    <citation type="journal article" date="2017" name="Genome Biol. Evol.">
        <title>Phytophthora megakarya and P. palmivora, closely related causal agents of cacao black pod rot, underwent increases in genome sizes and gene numbers by different mechanisms.</title>
        <authorList>
            <person name="Ali S.S."/>
            <person name="Shao J."/>
            <person name="Lary D.J."/>
            <person name="Kronmiller B."/>
            <person name="Shen D."/>
            <person name="Strem M.D."/>
            <person name="Amoako-Attah I."/>
            <person name="Akrofi A.Y."/>
            <person name="Begoude B.A."/>
            <person name="Ten Hoopen G.M."/>
            <person name="Coulibaly K."/>
            <person name="Kebe B.I."/>
            <person name="Melnick R.L."/>
            <person name="Guiltinan M.J."/>
            <person name="Tyler B.M."/>
            <person name="Meinhardt L.W."/>
            <person name="Bailey B.A."/>
        </authorList>
    </citation>
    <scope>NUCLEOTIDE SEQUENCE [LARGE SCALE GENOMIC DNA]</scope>
    <source>
        <strain evidence="2">sbr112.9</strain>
    </source>
</reference>
<accession>A0A2P4XFH0</accession>
<comment type="caution">
    <text evidence="1">The sequence shown here is derived from an EMBL/GenBank/DDBJ whole genome shotgun (WGS) entry which is preliminary data.</text>
</comment>
<dbReference type="OrthoDB" id="129665at2759"/>
<gene>
    <name evidence="1" type="ORF">PHPALM_20187</name>
</gene>
<protein>
    <submittedName>
        <fullName evidence="1">Uncharacterized protein</fullName>
    </submittedName>
</protein>
<evidence type="ECO:0000313" key="1">
    <source>
        <dbReference type="EMBL" id="POM64303.1"/>
    </source>
</evidence>
<organism evidence="1 2">
    <name type="scientific">Phytophthora palmivora</name>
    <dbReference type="NCBI Taxonomy" id="4796"/>
    <lineage>
        <taxon>Eukaryota</taxon>
        <taxon>Sar</taxon>
        <taxon>Stramenopiles</taxon>
        <taxon>Oomycota</taxon>
        <taxon>Peronosporomycetes</taxon>
        <taxon>Peronosporales</taxon>
        <taxon>Peronosporaceae</taxon>
        <taxon>Phytophthora</taxon>
    </lineage>
</organism>
<keyword evidence="2" id="KW-1185">Reference proteome</keyword>
<proteinExistence type="predicted"/>
<dbReference type="EMBL" id="NCKW01011136">
    <property type="protein sequence ID" value="POM64303.1"/>
    <property type="molecule type" value="Genomic_DNA"/>
</dbReference>
<dbReference type="Proteomes" id="UP000237271">
    <property type="component" value="Unassembled WGS sequence"/>
</dbReference>
<dbReference type="AlphaFoldDB" id="A0A2P4XFH0"/>
<evidence type="ECO:0000313" key="2">
    <source>
        <dbReference type="Proteomes" id="UP000237271"/>
    </source>
</evidence>
<sequence>MTRRCNNLTLEEKLEKLRTWRDHPDWGVCTAARGLKAAKCSLSGWMKQYWEILDTKVDSKDAARKRPKGGGRWHKMYSYEWEALAYDDDVTESVPDQIS</sequence>
<name>A0A2P4XFH0_9STRA</name>